<evidence type="ECO:0000259" key="2">
    <source>
        <dbReference type="Pfam" id="PF00795"/>
    </source>
</evidence>
<sequence>MHLAIFQTARLDLEFLQRNLDQIPKGALCLFPEYVLSPFFLDLLKSEPQHIVNQAHTRQAQLEALARQRSVHFAVPTLTLQEQGLYKQMAWISPNHTHYYTQQRLIAFDHWDERAFFANPQKALQMPLNFVLEDIKIALLFGYELHFDALWLTMQENGVDMVLLSTASTFESFERWRAVCSARAFCNSMLVARANRVGLVRQEYYQENKCNLPWRFYGDSFIALPNAQIVDSLQGQEGVLHLEIHKEYLDAWAREWGFRTPQTHVGEIND</sequence>
<dbReference type="PANTHER" id="PTHR43674">
    <property type="entry name" value="NITRILASE C965.09-RELATED"/>
    <property type="match status" value="1"/>
</dbReference>
<keyword evidence="4" id="KW-1185">Reference proteome</keyword>
<dbReference type="EMBL" id="JBHRZO010000039">
    <property type="protein sequence ID" value="MFC3848131.1"/>
    <property type="molecule type" value="Genomic_DNA"/>
</dbReference>
<dbReference type="Gene3D" id="3.60.110.10">
    <property type="entry name" value="Carbon-nitrogen hydrolase"/>
    <property type="match status" value="1"/>
</dbReference>
<evidence type="ECO:0000256" key="1">
    <source>
        <dbReference type="ARBA" id="ARBA00022801"/>
    </source>
</evidence>
<keyword evidence="1 3" id="KW-0378">Hydrolase</keyword>
<dbReference type="SUPFAM" id="SSF56317">
    <property type="entry name" value="Carbon-nitrogen hydrolase"/>
    <property type="match status" value="1"/>
</dbReference>
<dbReference type="CDD" id="cd07197">
    <property type="entry name" value="nitrilase"/>
    <property type="match status" value="1"/>
</dbReference>
<organism evidence="3 4">
    <name type="scientific">Helicobacter baculiformis</name>
    <dbReference type="NCBI Taxonomy" id="427351"/>
    <lineage>
        <taxon>Bacteria</taxon>
        <taxon>Pseudomonadati</taxon>
        <taxon>Campylobacterota</taxon>
        <taxon>Epsilonproteobacteria</taxon>
        <taxon>Campylobacterales</taxon>
        <taxon>Helicobacteraceae</taxon>
        <taxon>Helicobacter</taxon>
    </lineage>
</organism>
<dbReference type="Pfam" id="PF00795">
    <property type="entry name" value="CN_hydrolase"/>
    <property type="match status" value="1"/>
</dbReference>
<evidence type="ECO:0000313" key="3">
    <source>
        <dbReference type="EMBL" id="MFC3848131.1"/>
    </source>
</evidence>
<dbReference type="InterPro" id="IPR036526">
    <property type="entry name" value="C-N_Hydrolase_sf"/>
</dbReference>
<dbReference type="InterPro" id="IPR003010">
    <property type="entry name" value="C-N_Hydrolase"/>
</dbReference>
<dbReference type="Proteomes" id="UP001595783">
    <property type="component" value="Unassembled WGS sequence"/>
</dbReference>
<comment type="caution">
    <text evidence="3">The sequence shown here is derived from an EMBL/GenBank/DDBJ whole genome shotgun (WGS) entry which is preliminary data.</text>
</comment>
<feature type="domain" description="CN hydrolase" evidence="2">
    <location>
        <begin position="28"/>
        <end position="254"/>
    </location>
</feature>
<reference evidence="4" key="1">
    <citation type="journal article" date="2019" name="Int. J. Syst. Evol. Microbiol.">
        <title>The Global Catalogue of Microorganisms (GCM) 10K type strain sequencing project: providing services to taxonomists for standard genome sequencing and annotation.</title>
        <authorList>
            <consortium name="The Broad Institute Genomics Platform"/>
            <consortium name="The Broad Institute Genome Sequencing Center for Infectious Disease"/>
            <person name="Wu L."/>
            <person name="Ma J."/>
        </authorList>
    </citation>
    <scope>NUCLEOTIDE SEQUENCE [LARGE SCALE GENOMIC DNA]</scope>
    <source>
        <strain evidence="4">CCUG 53816</strain>
    </source>
</reference>
<dbReference type="RefSeq" id="WP_104751776.1">
    <property type="nucleotide sequence ID" value="NZ_FZMF01000006.1"/>
</dbReference>
<accession>A0ABV7ZL35</accession>
<proteinExistence type="predicted"/>
<dbReference type="InterPro" id="IPR050345">
    <property type="entry name" value="Aliph_Amidase/BUP"/>
</dbReference>
<protein>
    <submittedName>
        <fullName evidence="3">Carbon-nitrogen hydrolase family protein</fullName>
    </submittedName>
</protein>
<evidence type="ECO:0000313" key="4">
    <source>
        <dbReference type="Proteomes" id="UP001595783"/>
    </source>
</evidence>
<name>A0ABV7ZL35_9HELI</name>
<dbReference type="GO" id="GO:0016787">
    <property type="term" value="F:hydrolase activity"/>
    <property type="evidence" value="ECO:0007669"/>
    <property type="project" value="UniProtKB-KW"/>
</dbReference>
<gene>
    <name evidence="3" type="ORF">ACFOPX_06290</name>
</gene>
<dbReference type="PANTHER" id="PTHR43674:SF2">
    <property type="entry name" value="BETA-UREIDOPROPIONASE"/>
    <property type="match status" value="1"/>
</dbReference>